<organism evidence="2 3">
    <name type="scientific">Herbaspirillum hiltneri N3</name>
    <dbReference type="NCBI Taxonomy" id="1262470"/>
    <lineage>
        <taxon>Bacteria</taxon>
        <taxon>Pseudomonadati</taxon>
        <taxon>Pseudomonadota</taxon>
        <taxon>Betaproteobacteria</taxon>
        <taxon>Burkholderiales</taxon>
        <taxon>Oxalobacteraceae</taxon>
        <taxon>Herbaspirillum</taxon>
    </lineage>
</organism>
<dbReference type="RefSeq" id="WP_053195063.1">
    <property type="nucleotide sequence ID" value="NZ_CP011409.1"/>
</dbReference>
<accession>A0ABM5UWM4</accession>
<evidence type="ECO:0000313" key="3">
    <source>
        <dbReference type="Proteomes" id="UP000063429"/>
    </source>
</evidence>
<keyword evidence="3" id="KW-1185">Reference proteome</keyword>
<name>A0ABM5UWM4_9BURK</name>
<dbReference type="InterPro" id="IPR024409">
    <property type="entry name" value="DUF3833"/>
</dbReference>
<feature type="signal peptide" evidence="1">
    <location>
        <begin position="1"/>
        <end position="24"/>
    </location>
</feature>
<dbReference type="EMBL" id="CP011409">
    <property type="protein sequence ID" value="AKZ61558.1"/>
    <property type="molecule type" value="Genomic_DNA"/>
</dbReference>
<evidence type="ECO:0000313" key="2">
    <source>
        <dbReference type="EMBL" id="AKZ61558.1"/>
    </source>
</evidence>
<reference evidence="3" key="1">
    <citation type="journal article" date="2015" name="Genome Announc.">
        <title>Complete Genome Sequence of Herbaspirillum hiltneri N3 (DSM 17495), Isolated from Surface-Sterilized Wheat Roots.</title>
        <authorList>
            <person name="Guizelini D."/>
            <person name="Saizaki P.M."/>
            <person name="Coimbra N.A."/>
            <person name="Weiss V.A."/>
            <person name="Faoro H."/>
            <person name="Sfeir M.Z."/>
            <person name="Baura V.A."/>
            <person name="Monteiro R.A."/>
            <person name="Chubatsu L.S."/>
            <person name="Souza E.M."/>
            <person name="Cruz L.M."/>
            <person name="Pedrosa F.O."/>
            <person name="Raittz R.T."/>
            <person name="Marchaukoski J.N."/>
            <person name="Steffens M.B."/>
        </authorList>
    </citation>
    <scope>NUCLEOTIDE SEQUENCE [LARGE SCALE GENOMIC DNA]</scope>
    <source>
        <strain evidence="3">N3</strain>
    </source>
</reference>
<evidence type="ECO:0000256" key="1">
    <source>
        <dbReference type="SAM" id="SignalP"/>
    </source>
</evidence>
<dbReference type="Proteomes" id="UP000063429">
    <property type="component" value="Chromosome"/>
</dbReference>
<dbReference type="PROSITE" id="PS51257">
    <property type="entry name" value="PROKAR_LIPOPROTEIN"/>
    <property type="match status" value="1"/>
</dbReference>
<sequence length="181" mass="20547">MKTIRRFAVLSLPVLLLLLLGACAGTDVSHYARNEPVFDPVQFFSGKTEAWGMFQKRGGEVVKRFHVEITGSEQGGKLMLDERFRYDDGSTQQRVWTLARQADGSWRGTAGDVVGEAVGHAAGNALNWRYTLLLPVDGKTYEMHMDDWMYQMDRNTMINRTSMSKFGLEVGQVTLFFRKQE</sequence>
<gene>
    <name evidence="2" type="ORF">F506_01715</name>
</gene>
<keyword evidence="1" id="KW-0732">Signal</keyword>
<feature type="chain" id="PRO_5046021453" evidence="1">
    <location>
        <begin position="25"/>
        <end position="181"/>
    </location>
</feature>
<dbReference type="Pfam" id="PF12915">
    <property type="entry name" value="DUF3833"/>
    <property type="match status" value="1"/>
</dbReference>
<keyword evidence="2" id="KW-0449">Lipoprotein</keyword>
<protein>
    <submittedName>
        <fullName evidence="2">Lipoprotein</fullName>
    </submittedName>
</protein>
<proteinExistence type="predicted"/>